<feature type="signal peptide" evidence="5">
    <location>
        <begin position="1"/>
        <end position="26"/>
    </location>
</feature>
<dbReference type="SUPFAM" id="SSF47862">
    <property type="entry name" value="Saposin"/>
    <property type="match status" value="2"/>
</dbReference>
<keyword evidence="2" id="KW-0865">Zymogen</keyword>
<evidence type="ECO:0000259" key="6">
    <source>
        <dbReference type="PROSITE" id="PS50015"/>
    </source>
</evidence>
<dbReference type="PANTHER" id="PTHR11480:SF3">
    <property type="entry name" value="BCDNA.GH08312"/>
    <property type="match status" value="1"/>
</dbReference>
<dbReference type="Pfam" id="PF05184">
    <property type="entry name" value="SapB_1"/>
    <property type="match status" value="1"/>
</dbReference>
<dbReference type="OMA" id="MRSANRY"/>
<keyword evidence="3" id="KW-1015">Disulfide bond</keyword>
<evidence type="ECO:0000256" key="4">
    <source>
        <dbReference type="ARBA" id="ARBA00023180"/>
    </source>
</evidence>
<dbReference type="GO" id="GO:0004190">
    <property type="term" value="F:aspartic-type endopeptidase activity"/>
    <property type="evidence" value="ECO:0007669"/>
    <property type="project" value="UniProtKB-KW"/>
</dbReference>
<evidence type="ECO:0000313" key="7">
    <source>
        <dbReference type="EMBL" id="VAH73105.1"/>
    </source>
</evidence>
<keyword evidence="5" id="KW-0732">Signal</keyword>
<dbReference type="InterPro" id="IPR008139">
    <property type="entry name" value="SaposinB_dom"/>
</dbReference>
<keyword evidence="1" id="KW-0064">Aspartyl protease</keyword>
<dbReference type="InterPro" id="IPR007856">
    <property type="entry name" value="SapB_1"/>
</dbReference>
<dbReference type="PANTHER" id="PTHR11480">
    <property type="entry name" value="SAPOSIN-RELATED"/>
    <property type="match status" value="1"/>
</dbReference>
<dbReference type="GO" id="GO:0006629">
    <property type="term" value="P:lipid metabolic process"/>
    <property type="evidence" value="ECO:0007669"/>
    <property type="project" value="InterPro"/>
</dbReference>
<dbReference type="InterPro" id="IPR011001">
    <property type="entry name" value="Saposin-like"/>
</dbReference>
<evidence type="ECO:0000256" key="3">
    <source>
        <dbReference type="ARBA" id="ARBA00023157"/>
    </source>
</evidence>
<dbReference type="SMART" id="SM00741">
    <property type="entry name" value="SapB"/>
    <property type="match status" value="2"/>
</dbReference>
<evidence type="ECO:0000256" key="2">
    <source>
        <dbReference type="ARBA" id="ARBA00023145"/>
    </source>
</evidence>
<feature type="domain" description="Saposin B-type" evidence="6">
    <location>
        <begin position="145"/>
        <end position="225"/>
    </location>
</feature>
<dbReference type="Gramene" id="TRITD3Bv1G033240.2">
    <property type="protein sequence ID" value="TRITD3Bv1G033240.2"/>
    <property type="gene ID" value="TRITD3Bv1G033240"/>
</dbReference>
<dbReference type="PROSITE" id="PS50015">
    <property type="entry name" value="SAP_B"/>
    <property type="match status" value="2"/>
</dbReference>
<reference evidence="7 8" key="1">
    <citation type="submission" date="2017-09" db="EMBL/GenBank/DDBJ databases">
        <authorList>
            <consortium name="International Durum Wheat Genome Sequencing Consortium (IDWGSC)"/>
            <person name="Milanesi L."/>
        </authorList>
    </citation>
    <scope>NUCLEOTIDE SEQUENCE [LARGE SCALE GENOMIC DNA]</scope>
    <source>
        <strain evidence="8">cv. Svevo</strain>
    </source>
</reference>
<keyword evidence="1" id="KW-0645">Protease</keyword>
<dbReference type="Gene3D" id="1.10.225.10">
    <property type="entry name" value="Saposin-like"/>
    <property type="match status" value="2"/>
</dbReference>
<evidence type="ECO:0000313" key="8">
    <source>
        <dbReference type="Proteomes" id="UP000324705"/>
    </source>
</evidence>
<feature type="domain" description="Saposin B-type" evidence="6">
    <location>
        <begin position="59"/>
        <end position="138"/>
    </location>
</feature>
<proteinExistence type="predicted"/>
<dbReference type="AlphaFoldDB" id="A0A9R1Q984"/>
<keyword evidence="4" id="KW-0325">Glycoprotein</keyword>
<sequence>MAMASSTRRLAFVLLVLAFSAALAESRDAYMRSANRYACILTQESFPLASRGAGLTSANGKLCVLCEQYSTEALVYLRQNETQTEILSALHHTCASLGPLRQQCITLVDYYIPAFFLEVSVVKPEELCESAHLCPKGAATRSSTRGEACGLCHHVLVEVLTMLKDPNTKLEIVGLLFKTCSKAKNYEPQCKRLVLDYIPLILVKTQNFLETTDVCFATHACKTGMQATIPLSAAL</sequence>
<keyword evidence="8" id="KW-1185">Reference proteome</keyword>
<feature type="chain" id="PRO_5040369435" description="Saposin B-type domain-containing protein" evidence="5">
    <location>
        <begin position="27"/>
        <end position="235"/>
    </location>
</feature>
<dbReference type="Proteomes" id="UP000324705">
    <property type="component" value="Chromosome 3B"/>
</dbReference>
<accession>A0A9R1Q984</accession>
<dbReference type="InterPro" id="IPR051428">
    <property type="entry name" value="Sphingo_Act-Surfact_Prot"/>
</dbReference>
<dbReference type="InterPro" id="IPR008138">
    <property type="entry name" value="SapB_2"/>
</dbReference>
<protein>
    <recommendedName>
        <fullName evidence="6">Saposin B-type domain-containing protein</fullName>
    </recommendedName>
</protein>
<dbReference type="EMBL" id="LT934116">
    <property type="protein sequence ID" value="VAH73105.1"/>
    <property type="molecule type" value="Genomic_DNA"/>
</dbReference>
<organism evidence="7 8">
    <name type="scientific">Triticum turgidum subsp. durum</name>
    <name type="common">Durum wheat</name>
    <name type="synonym">Triticum durum</name>
    <dbReference type="NCBI Taxonomy" id="4567"/>
    <lineage>
        <taxon>Eukaryota</taxon>
        <taxon>Viridiplantae</taxon>
        <taxon>Streptophyta</taxon>
        <taxon>Embryophyta</taxon>
        <taxon>Tracheophyta</taxon>
        <taxon>Spermatophyta</taxon>
        <taxon>Magnoliopsida</taxon>
        <taxon>Liliopsida</taxon>
        <taxon>Poales</taxon>
        <taxon>Poaceae</taxon>
        <taxon>BOP clade</taxon>
        <taxon>Pooideae</taxon>
        <taxon>Triticodae</taxon>
        <taxon>Triticeae</taxon>
        <taxon>Triticinae</taxon>
        <taxon>Triticum</taxon>
    </lineage>
</organism>
<evidence type="ECO:0000256" key="5">
    <source>
        <dbReference type="SAM" id="SignalP"/>
    </source>
</evidence>
<name>A0A9R1Q984_TRITD</name>
<keyword evidence="1" id="KW-0378">Hydrolase</keyword>
<gene>
    <name evidence="7" type="ORF">TRITD_3Bv1G033240</name>
</gene>
<dbReference type="Pfam" id="PF03489">
    <property type="entry name" value="SapB_2"/>
    <property type="match status" value="1"/>
</dbReference>
<evidence type="ECO:0000256" key="1">
    <source>
        <dbReference type="ARBA" id="ARBA00022750"/>
    </source>
</evidence>